<sequence>MAGDLILVRNHRFHRFHSRFHQRQLLTPSLITGVSGYIGFKTLILALEAGFSVRAVIRKAEQATTLQSHARVAPHMDNLQWVVVHNLSDTHSFDPHLAGVTGILHIASPLAIESDDYDRDIIDPALKVTLSILNAAHRTPSIKRVVITSSAVTLISFAWMFGPAPASPDLTLFTTADINSNIAGPYGTSMEAYFASKTLSRIATRKFMEEEKPEFEFVNLLPTVVFGPNELATNAAELVTAGNSLALGPLLDVNIPQMVGATVHVDDAARAHVDALKPSVQGNKDYILSSDAPDGIDWEDAQNYIREFFPEAVENETLKLGGSLRARTWRLDTRETEKEFGWEFVSFKETLKELVGQYLKFVAAKN</sequence>
<keyword evidence="5" id="KW-1185">Reference proteome</keyword>
<dbReference type="PANTHER" id="PTHR10366">
    <property type="entry name" value="NAD DEPENDENT EPIMERASE/DEHYDRATASE"/>
    <property type="match status" value="1"/>
</dbReference>
<organism evidence="4 5">
    <name type="scientific">Amniculicola lignicola CBS 123094</name>
    <dbReference type="NCBI Taxonomy" id="1392246"/>
    <lineage>
        <taxon>Eukaryota</taxon>
        <taxon>Fungi</taxon>
        <taxon>Dikarya</taxon>
        <taxon>Ascomycota</taxon>
        <taxon>Pezizomycotina</taxon>
        <taxon>Dothideomycetes</taxon>
        <taxon>Pleosporomycetidae</taxon>
        <taxon>Pleosporales</taxon>
        <taxon>Amniculicolaceae</taxon>
        <taxon>Amniculicola</taxon>
    </lineage>
</organism>
<dbReference type="AlphaFoldDB" id="A0A6A5VUZ6"/>
<dbReference type="InterPro" id="IPR001509">
    <property type="entry name" value="Epimerase_deHydtase"/>
</dbReference>
<evidence type="ECO:0000259" key="3">
    <source>
        <dbReference type="Pfam" id="PF01370"/>
    </source>
</evidence>
<protein>
    <submittedName>
        <fullName evidence="4">Putative 3-beta hydroxysteroid dehydrogenase/isomerase</fullName>
    </submittedName>
</protein>
<dbReference type="Pfam" id="PF01370">
    <property type="entry name" value="Epimerase"/>
    <property type="match status" value="1"/>
</dbReference>
<dbReference type="GO" id="GO:0016853">
    <property type="term" value="F:isomerase activity"/>
    <property type="evidence" value="ECO:0007669"/>
    <property type="project" value="UniProtKB-KW"/>
</dbReference>
<keyword evidence="1" id="KW-0560">Oxidoreductase</keyword>
<comment type="similarity">
    <text evidence="2">Belongs to the NAD(P)-dependent epimerase/dehydratase family. Dihydroflavonol-4-reductase subfamily.</text>
</comment>
<keyword evidence="4" id="KW-0413">Isomerase</keyword>
<dbReference type="EMBL" id="ML977792">
    <property type="protein sequence ID" value="KAF1992804.1"/>
    <property type="molecule type" value="Genomic_DNA"/>
</dbReference>
<dbReference type="PANTHER" id="PTHR10366:SF564">
    <property type="entry name" value="STEROL-4-ALPHA-CARBOXYLATE 3-DEHYDROGENASE, DECARBOXYLATING"/>
    <property type="match status" value="1"/>
</dbReference>
<proteinExistence type="inferred from homology"/>
<dbReference type="Gene3D" id="3.40.50.720">
    <property type="entry name" value="NAD(P)-binding Rossmann-like Domain"/>
    <property type="match status" value="1"/>
</dbReference>
<dbReference type="InterPro" id="IPR036291">
    <property type="entry name" value="NAD(P)-bd_dom_sf"/>
</dbReference>
<dbReference type="Proteomes" id="UP000799779">
    <property type="component" value="Unassembled WGS sequence"/>
</dbReference>
<dbReference type="OrthoDB" id="2735536at2759"/>
<name>A0A6A5VUZ6_9PLEO</name>
<reference evidence="4" key="1">
    <citation type="journal article" date="2020" name="Stud. Mycol.">
        <title>101 Dothideomycetes genomes: a test case for predicting lifestyles and emergence of pathogens.</title>
        <authorList>
            <person name="Haridas S."/>
            <person name="Albert R."/>
            <person name="Binder M."/>
            <person name="Bloem J."/>
            <person name="Labutti K."/>
            <person name="Salamov A."/>
            <person name="Andreopoulos B."/>
            <person name="Baker S."/>
            <person name="Barry K."/>
            <person name="Bills G."/>
            <person name="Bluhm B."/>
            <person name="Cannon C."/>
            <person name="Castanera R."/>
            <person name="Culley D."/>
            <person name="Daum C."/>
            <person name="Ezra D."/>
            <person name="Gonzalez J."/>
            <person name="Henrissat B."/>
            <person name="Kuo A."/>
            <person name="Liang C."/>
            <person name="Lipzen A."/>
            <person name="Lutzoni F."/>
            <person name="Magnuson J."/>
            <person name="Mondo S."/>
            <person name="Nolan M."/>
            <person name="Ohm R."/>
            <person name="Pangilinan J."/>
            <person name="Park H.-J."/>
            <person name="Ramirez L."/>
            <person name="Alfaro M."/>
            <person name="Sun H."/>
            <person name="Tritt A."/>
            <person name="Yoshinaga Y."/>
            <person name="Zwiers L.-H."/>
            <person name="Turgeon B."/>
            <person name="Goodwin S."/>
            <person name="Spatafora J."/>
            <person name="Crous P."/>
            <person name="Grigoriev I."/>
        </authorList>
    </citation>
    <scope>NUCLEOTIDE SEQUENCE</scope>
    <source>
        <strain evidence="4">CBS 123094</strain>
    </source>
</reference>
<feature type="domain" description="NAD-dependent epimerase/dehydratase" evidence="3">
    <location>
        <begin position="30"/>
        <end position="281"/>
    </location>
</feature>
<evidence type="ECO:0000256" key="2">
    <source>
        <dbReference type="ARBA" id="ARBA00023445"/>
    </source>
</evidence>
<accession>A0A6A5VUZ6</accession>
<gene>
    <name evidence="4" type="ORF">P154DRAFT_504403</name>
</gene>
<dbReference type="SUPFAM" id="SSF51735">
    <property type="entry name" value="NAD(P)-binding Rossmann-fold domains"/>
    <property type="match status" value="1"/>
</dbReference>
<evidence type="ECO:0000256" key="1">
    <source>
        <dbReference type="ARBA" id="ARBA00023002"/>
    </source>
</evidence>
<evidence type="ECO:0000313" key="4">
    <source>
        <dbReference type="EMBL" id="KAF1992804.1"/>
    </source>
</evidence>
<dbReference type="GO" id="GO:0016616">
    <property type="term" value="F:oxidoreductase activity, acting on the CH-OH group of donors, NAD or NADP as acceptor"/>
    <property type="evidence" value="ECO:0007669"/>
    <property type="project" value="TreeGrafter"/>
</dbReference>
<dbReference type="InterPro" id="IPR050425">
    <property type="entry name" value="NAD(P)_dehydrat-like"/>
</dbReference>
<evidence type="ECO:0000313" key="5">
    <source>
        <dbReference type="Proteomes" id="UP000799779"/>
    </source>
</evidence>